<dbReference type="CDD" id="cd00466">
    <property type="entry name" value="DHQase_II"/>
    <property type="match status" value="1"/>
</dbReference>
<feature type="active site" description="Proton acceptor" evidence="8 9">
    <location>
        <position position="41"/>
    </location>
</feature>
<evidence type="ECO:0000313" key="13">
    <source>
        <dbReference type="Proteomes" id="UP000005697"/>
    </source>
</evidence>
<comment type="function">
    <text evidence="2 8">Catalyzes a trans-dehydration via an enolate intermediate.</text>
</comment>
<dbReference type="PROSITE" id="PS01029">
    <property type="entry name" value="DEHYDROQUINASE_II"/>
    <property type="match status" value="1"/>
</dbReference>
<dbReference type="EC" id="4.2.1.10" evidence="6 8"/>
<gene>
    <name evidence="8 12" type="primary">aroQ</name>
    <name evidence="12" type="ORF">HMPREF9141_0362</name>
</gene>
<dbReference type="Pfam" id="PF01220">
    <property type="entry name" value="DHquinase_II"/>
    <property type="match status" value="1"/>
</dbReference>
<dbReference type="HOGENOM" id="CLU_090968_2_0_10"/>
<reference evidence="12 13" key="1">
    <citation type="submission" date="2011-01" db="EMBL/GenBank/DDBJ databases">
        <authorList>
            <person name="Muzny D."/>
            <person name="Qin X."/>
            <person name="Deng J."/>
            <person name="Jiang H."/>
            <person name="Liu Y."/>
            <person name="Qu J."/>
            <person name="Song X.-Z."/>
            <person name="Zhang L."/>
            <person name="Thornton R."/>
            <person name="Coyle M."/>
            <person name="Francisco L."/>
            <person name="Jackson L."/>
            <person name="Javaid M."/>
            <person name="Korchina V."/>
            <person name="Kovar C."/>
            <person name="Mata R."/>
            <person name="Mathew T."/>
            <person name="Ngo R."/>
            <person name="Nguyen L."/>
            <person name="Nguyen N."/>
            <person name="Okwuonu G."/>
            <person name="Ongeri F."/>
            <person name="Pham C."/>
            <person name="Simmons D."/>
            <person name="Wilczek-Boney K."/>
            <person name="Hale W."/>
            <person name="Jakkamsetti A."/>
            <person name="Pham P."/>
            <person name="Ruth R."/>
            <person name="San Lucas F."/>
            <person name="Warren J."/>
            <person name="Zhang J."/>
            <person name="Zhao Z."/>
            <person name="Zhou C."/>
            <person name="Zhu D."/>
            <person name="Lee S."/>
            <person name="Bess C."/>
            <person name="Blankenburg K."/>
            <person name="Forbes L."/>
            <person name="Fu Q."/>
            <person name="Gubbala S."/>
            <person name="Hirani K."/>
            <person name="Jayaseelan J.C."/>
            <person name="Lara F."/>
            <person name="Munidasa M."/>
            <person name="Palculict T."/>
            <person name="Patil S."/>
            <person name="Pu L.-L."/>
            <person name="Saada N."/>
            <person name="Tang L."/>
            <person name="Weissenberger G."/>
            <person name="Zhu Y."/>
            <person name="Hemphill L."/>
            <person name="Shang Y."/>
            <person name="Youmans B."/>
            <person name="Ayvaz T."/>
            <person name="Ross M."/>
            <person name="Santibanez J."/>
            <person name="Aqrawi P."/>
            <person name="Gross S."/>
            <person name="Joshi V."/>
            <person name="Fowler G."/>
            <person name="Nazareth L."/>
            <person name="Reid J."/>
            <person name="Worley K."/>
            <person name="Petrosino J."/>
            <person name="Highlander S."/>
            <person name="Gibbs R."/>
        </authorList>
    </citation>
    <scope>NUCLEOTIDE SEQUENCE [LARGE SCALE GENOMIC DNA]</scope>
    <source>
        <strain evidence="12 13">DSM 16608</strain>
    </source>
</reference>
<dbReference type="UniPathway" id="UPA00053">
    <property type="reaction ID" value="UER00086"/>
</dbReference>
<evidence type="ECO:0000256" key="7">
    <source>
        <dbReference type="ARBA" id="ARBA00023239"/>
    </source>
</evidence>
<keyword evidence="8" id="KW-0057">Aromatic amino acid biosynthesis</keyword>
<proteinExistence type="inferred from homology"/>
<dbReference type="EMBL" id="AEWX01000004">
    <property type="protein sequence ID" value="EGC21004.1"/>
    <property type="molecule type" value="Genomic_DNA"/>
</dbReference>
<evidence type="ECO:0000256" key="2">
    <source>
        <dbReference type="ARBA" id="ARBA00003924"/>
    </source>
</evidence>
<dbReference type="GO" id="GO:0019631">
    <property type="term" value="P:quinate catabolic process"/>
    <property type="evidence" value="ECO:0007669"/>
    <property type="project" value="TreeGrafter"/>
</dbReference>
<dbReference type="GO" id="GO:0003855">
    <property type="term" value="F:3-dehydroquinate dehydratase activity"/>
    <property type="evidence" value="ECO:0007669"/>
    <property type="project" value="UniProtKB-UniRule"/>
</dbReference>
<name>F0F446_9BACT</name>
<keyword evidence="8" id="KW-0028">Amino-acid biosynthesis</keyword>
<keyword evidence="7 8" id="KW-0456">Lyase</keyword>
<feature type="binding site" evidence="8 10">
    <location>
        <position position="96"/>
    </location>
    <ligand>
        <name>substrate</name>
    </ligand>
</feature>
<feature type="site" description="Transition state stabilizer" evidence="8 11">
    <location>
        <position position="36"/>
    </location>
</feature>
<dbReference type="NCBIfam" id="NF003806">
    <property type="entry name" value="PRK05395.1-3"/>
    <property type="match status" value="1"/>
</dbReference>
<evidence type="ECO:0000256" key="11">
    <source>
        <dbReference type="PIRSR" id="PIRSR001399-3"/>
    </source>
</evidence>
<dbReference type="GO" id="GO:0008652">
    <property type="term" value="P:amino acid biosynthetic process"/>
    <property type="evidence" value="ECO:0007669"/>
    <property type="project" value="UniProtKB-KW"/>
</dbReference>
<organism evidence="12 13">
    <name type="scientific">Prevotella multiformis DSM 16608</name>
    <dbReference type="NCBI Taxonomy" id="888743"/>
    <lineage>
        <taxon>Bacteria</taxon>
        <taxon>Pseudomonadati</taxon>
        <taxon>Bacteroidota</taxon>
        <taxon>Bacteroidia</taxon>
        <taxon>Bacteroidales</taxon>
        <taxon>Prevotellaceae</taxon>
        <taxon>Prevotella</taxon>
    </lineage>
</organism>
<comment type="pathway">
    <text evidence="3 8">Metabolic intermediate biosynthesis; chorismate biosynthesis; chorismate from D-erythrose 4-phosphate and phosphoenolpyruvate: step 3/7.</text>
</comment>
<dbReference type="GO" id="GO:0009073">
    <property type="term" value="P:aromatic amino acid family biosynthetic process"/>
    <property type="evidence" value="ECO:0007669"/>
    <property type="project" value="UniProtKB-KW"/>
</dbReference>
<dbReference type="InterPro" id="IPR001874">
    <property type="entry name" value="DHquinase_II"/>
</dbReference>
<dbReference type="PANTHER" id="PTHR21272:SF3">
    <property type="entry name" value="CATABOLIC 3-DEHYDROQUINASE"/>
    <property type="match status" value="1"/>
</dbReference>
<evidence type="ECO:0000256" key="1">
    <source>
        <dbReference type="ARBA" id="ARBA00001864"/>
    </source>
</evidence>
<evidence type="ECO:0000256" key="10">
    <source>
        <dbReference type="PIRSR" id="PIRSR001399-2"/>
    </source>
</evidence>
<feature type="binding site" evidence="8 10">
    <location>
        <position position="127"/>
    </location>
    <ligand>
        <name>substrate</name>
    </ligand>
</feature>
<comment type="similarity">
    <text evidence="4 8">Belongs to the type-II 3-dehydroquinase family.</text>
</comment>
<keyword evidence="13" id="KW-1185">Reference proteome</keyword>
<dbReference type="InterPro" id="IPR018509">
    <property type="entry name" value="DHquinase_II_CS"/>
</dbReference>
<dbReference type="NCBIfam" id="NF003805">
    <property type="entry name" value="PRK05395.1-2"/>
    <property type="match status" value="1"/>
</dbReference>
<comment type="catalytic activity">
    <reaction evidence="1 8">
        <text>3-dehydroquinate = 3-dehydroshikimate + H2O</text>
        <dbReference type="Rhea" id="RHEA:21096"/>
        <dbReference type="ChEBI" id="CHEBI:15377"/>
        <dbReference type="ChEBI" id="CHEBI:16630"/>
        <dbReference type="ChEBI" id="CHEBI:32364"/>
        <dbReference type="EC" id="4.2.1.10"/>
    </reaction>
</comment>
<feature type="active site" description="Proton donor" evidence="8 9">
    <location>
        <position position="116"/>
    </location>
</feature>
<dbReference type="AlphaFoldDB" id="F0F446"/>
<feature type="binding site" evidence="8 10">
    <location>
        <position position="90"/>
    </location>
    <ligand>
        <name>substrate</name>
    </ligand>
</feature>
<sequence>MLHSVCKDTSKTDIREERDMKVIIINGPNLNLLGVREPGIYGRESMETFLPRLRKRYAGMEIDYYQSNVEGELIDKLQETGFSYDGIILNAGAYTHTSIALLDCIRSLRTPVIEVHISNVDGREEFRRNSMIAPACKGTIQGFGLDSYRLAIEALSAL</sequence>
<evidence type="ECO:0000256" key="8">
    <source>
        <dbReference type="HAMAP-Rule" id="MF_00169"/>
    </source>
</evidence>
<evidence type="ECO:0000256" key="4">
    <source>
        <dbReference type="ARBA" id="ARBA00011037"/>
    </source>
</evidence>
<protein>
    <recommendedName>
        <fullName evidence="6 8">3-dehydroquinate dehydratase</fullName>
        <shortName evidence="8">3-dehydroquinase</shortName>
        <ecNumber evidence="6 8">4.2.1.10</ecNumber>
    </recommendedName>
    <alternativeName>
        <fullName evidence="8">Type II DHQase</fullName>
    </alternativeName>
</protein>
<evidence type="ECO:0000256" key="5">
    <source>
        <dbReference type="ARBA" id="ARBA00011193"/>
    </source>
</evidence>
<dbReference type="NCBIfam" id="TIGR01088">
    <property type="entry name" value="aroQ"/>
    <property type="match status" value="1"/>
</dbReference>
<dbReference type="Proteomes" id="UP000005697">
    <property type="component" value="Unassembled WGS sequence"/>
</dbReference>
<dbReference type="NCBIfam" id="NF003807">
    <property type="entry name" value="PRK05395.1-4"/>
    <property type="match status" value="1"/>
</dbReference>
<dbReference type="GO" id="GO:0009423">
    <property type="term" value="P:chorismate biosynthetic process"/>
    <property type="evidence" value="ECO:0007669"/>
    <property type="project" value="UniProtKB-UniRule"/>
</dbReference>
<dbReference type="InterPro" id="IPR036441">
    <property type="entry name" value="DHquinase_II_sf"/>
</dbReference>
<dbReference type="HAMAP" id="MF_00169">
    <property type="entry name" value="AroQ"/>
    <property type="match status" value="1"/>
</dbReference>
<evidence type="ECO:0000256" key="6">
    <source>
        <dbReference type="ARBA" id="ARBA00012060"/>
    </source>
</evidence>
<feature type="binding site" evidence="8 10">
    <location>
        <position position="103"/>
    </location>
    <ligand>
        <name>substrate</name>
    </ligand>
</feature>
<dbReference type="SUPFAM" id="SSF52304">
    <property type="entry name" value="Type II 3-dehydroquinate dehydratase"/>
    <property type="match status" value="1"/>
</dbReference>
<feature type="binding site" evidence="8 10">
    <location>
        <begin position="117"/>
        <end position="118"/>
    </location>
    <ligand>
        <name>substrate</name>
    </ligand>
</feature>
<dbReference type="eggNOG" id="COG0757">
    <property type="taxonomic scope" value="Bacteria"/>
</dbReference>
<evidence type="ECO:0000313" key="12">
    <source>
        <dbReference type="EMBL" id="EGC21004.1"/>
    </source>
</evidence>
<accession>F0F446</accession>
<dbReference type="STRING" id="888743.HMPREF9141_0362"/>
<evidence type="ECO:0000256" key="9">
    <source>
        <dbReference type="PIRSR" id="PIRSR001399-1"/>
    </source>
</evidence>
<comment type="subunit">
    <text evidence="5 8">Homododecamer.</text>
</comment>
<dbReference type="PANTHER" id="PTHR21272">
    <property type="entry name" value="CATABOLIC 3-DEHYDROQUINASE"/>
    <property type="match status" value="1"/>
</dbReference>
<dbReference type="PIRSF" id="PIRSF001399">
    <property type="entry name" value="DHquinase_II"/>
    <property type="match status" value="1"/>
</dbReference>
<dbReference type="Gene3D" id="3.40.50.9100">
    <property type="entry name" value="Dehydroquinase, class II"/>
    <property type="match status" value="1"/>
</dbReference>
<evidence type="ECO:0000256" key="3">
    <source>
        <dbReference type="ARBA" id="ARBA00004902"/>
    </source>
</evidence>
<comment type="caution">
    <text evidence="12">The sequence shown here is derived from an EMBL/GenBank/DDBJ whole genome shotgun (WGS) entry which is preliminary data.</text>
</comment>